<dbReference type="InterPro" id="IPR014951">
    <property type="entry name" value="DUF1822"/>
</dbReference>
<organism evidence="1 2">
    <name type="scientific">Calothrix parasitica NIES-267</name>
    <dbReference type="NCBI Taxonomy" id="1973488"/>
    <lineage>
        <taxon>Bacteria</taxon>
        <taxon>Bacillati</taxon>
        <taxon>Cyanobacteriota</taxon>
        <taxon>Cyanophyceae</taxon>
        <taxon>Nostocales</taxon>
        <taxon>Calotrichaceae</taxon>
        <taxon>Calothrix</taxon>
    </lineage>
</organism>
<dbReference type="Pfam" id="PF08852">
    <property type="entry name" value="DUF1822"/>
    <property type="match status" value="1"/>
</dbReference>
<evidence type="ECO:0000313" key="1">
    <source>
        <dbReference type="EMBL" id="BAY85947.1"/>
    </source>
</evidence>
<dbReference type="EMBL" id="AP018227">
    <property type="protein sequence ID" value="BAY85947.1"/>
    <property type="molecule type" value="Genomic_DNA"/>
</dbReference>
<proteinExistence type="predicted"/>
<evidence type="ECO:0000313" key="2">
    <source>
        <dbReference type="Proteomes" id="UP000218418"/>
    </source>
</evidence>
<evidence type="ECO:0008006" key="3">
    <source>
        <dbReference type="Google" id="ProtNLM"/>
    </source>
</evidence>
<gene>
    <name evidence="1" type="ORF">NIES267_54530</name>
</gene>
<dbReference type="Proteomes" id="UP000218418">
    <property type="component" value="Chromosome"/>
</dbReference>
<sequence length="351" mass="39566">MRNSTYSQDLRLLLPETIWLEPEHFSLARKICSSDTAKFGDSWQTFLNTLALLAFEEWLKERLPNKVISRDTSSIQAAGNLTIDSFKFCAIAIEHLLDEFVSIPQAVVQKPELTAHFYVVLEVLEEQEEVIVKGFLSYKQLIEMKSNFKLSVDEGCYQLPLSAFDMEPSHLLVYQRYVQASEFALPAVENKVNQASTTTTKLSNWLQGTIDEAWLTIDAISNPKLNLAFSTRNVDTATKKAKIIDLGIDLGNRKVVLLVNISPEKTIDSKNGSSEEKINVLAQLYPMGGEKFLPQNIKLFLVSKAGKILQEVTSRTQDNYTQLKPFKGKTGKKFSIQISLGDMVVKESFEL</sequence>
<dbReference type="OrthoDB" id="440486at2"/>
<reference evidence="1 2" key="1">
    <citation type="submission" date="2017-06" db="EMBL/GenBank/DDBJ databases">
        <title>Genome sequencing of cyanobaciteial culture collection at National Institute for Environmental Studies (NIES).</title>
        <authorList>
            <person name="Hirose Y."/>
            <person name="Shimura Y."/>
            <person name="Fujisawa T."/>
            <person name="Nakamura Y."/>
            <person name="Kawachi M."/>
        </authorList>
    </citation>
    <scope>NUCLEOTIDE SEQUENCE [LARGE SCALE GENOMIC DNA]</scope>
    <source>
        <strain evidence="1 2">NIES-267</strain>
    </source>
</reference>
<name>A0A1Z4LXG5_9CYAN</name>
<protein>
    <recommendedName>
        <fullName evidence="3">DUF1822 family protein</fullName>
    </recommendedName>
</protein>
<dbReference type="AlphaFoldDB" id="A0A1Z4LXG5"/>
<accession>A0A1Z4LXG5</accession>
<keyword evidence="2" id="KW-1185">Reference proteome</keyword>